<dbReference type="SUPFAM" id="SSF52317">
    <property type="entry name" value="Class I glutamine amidotransferase-like"/>
    <property type="match status" value="1"/>
</dbReference>
<dbReference type="InterPro" id="IPR024163">
    <property type="entry name" value="Aerotolerance_reg_N"/>
</dbReference>
<dbReference type="AlphaFoldDB" id="A0A1I3BUN0"/>
<dbReference type="STRING" id="1114924.SAMN05216258_101325"/>
<dbReference type="Proteomes" id="UP000199377">
    <property type="component" value="Unassembled WGS sequence"/>
</dbReference>
<evidence type="ECO:0000313" key="5">
    <source>
        <dbReference type="Proteomes" id="UP000199377"/>
    </source>
</evidence>
<evidence type="ECO:0000256" key="1">
    <source>
        <dbReference type="SAM" id="Phobius"/>
    </source>
</evidence>
<evidence type="ECO:0000259" key="3">
    <source>
        <dbReference type="Pfam" id="PF13709"/>
    </source>
</evidence>
<dbReference type="OrthoDB" id="9773014at2"/>
<dbReference type="Gene3D" id="3.40.50.12140">
    <property type="entry name" value="Domain of unknown function DUF4159"/>
    <property type="match status" value="1"/>
</dbReference>
<feature type="transmembrane region" description="Helical" evidence="1">
    <location>
        <begin position="61"/>
        <end position="79"/>
    </location>
</feature>
<dbReference type="InterPro" id="IPR029062">
    <property type="entry name" value="Class_I_gatase-like"/>
</dbReference>
<keyword evidence="1" id="KW-0472">Membrane</keyword>
<gene>
    <name evidence="4" type="ORF">SAMN05216258_101325</name>
</gene>
<organism evidence="4 5">
    <name type="scientific">Albimonas pacifica</name>
    <dbReference type="NCBI Taxonomy" id="1114924"/>
    <lineage>
        <taxon>Bacteria</taxon>
        <taxon>Pseudomonadati</taxon>
        <taxon>Pseudomonadota</taxon>
        <taxon>Alphaproteobacteria</taxon>
        <taxon>Rhodobacterales</taxon>
        <taxon>Paracoccaceae</taxon>
        <taxon>Albimonas</taxon>
    </lineage>
</organism>
<feature type="domain" description="Aerotolerance regulator N-terminal" evidence="2">
    <location>
        <begin position="7"/>
        <end position="81"/>
    </location>
</feature>
<dbReference type="InterPro" id="IPR011933">
    <property type="entry name" value="Double_TM_dom"/>
</dbReference>
<dbReference type="Gene3D" id="3.40.50.880">
    <property type="match status" value="1"/>
</dbReference>
<dbReference type="PANTHER" id="PTHR37464:SF1">
    <property type="entry name" value="BLL2463 PROTEIN"/>
    <property type="match status" value="1"/>
</dbReference>
<dbReference type="Pfam" id="PF13709">
    <property type="entry name" value="DUF4159"/>
    <property type="match status" value="1"/>
</dbReference>
<sequence>MLSIGSIAFLNPWLLLALAALPALWWLLRATPPAPRRISFPGVRLLLGLQDPERMPDRTPWWLLLLRLLAVAAAILAFARPVENPQREFGGDGALVLAMDGGWASAPDWEARRERALEALEQAERAGRPVVVVNLAEPLPGGEPPAARPAGDWRGALEAMAPRPWAPDRDAFADAVEGLDETLGGFETLWLTDGLSHGDIGDLGELLADAGPLTVVGPDRLALALRPPRLEGGALVATALRADPAAGPRTVTAAAIGRGPEGADRRLAVAEAEFREGAETVDLAFDLPLELRNQVERVSILGETSAGGVALADDAVRRKRVGLISGEDDAGSRPLTSSLHFLRKALQPTAEVVEGTLSEIIEARPDAIILADLGVMTDEQRTALTAWMEEGGLLVRFAGARTARAETEALRDAASGGPTGEDPLLPVRLRAGGRAVGGAMSWEAPQGIRPFADSSVFAGLPVPADIDVRRQVLAQPGPDLAERTQAALADGTPLVTAADRGDGRVVLFHVTANAEWSSLPLSGLFVQMLERLALAASVSPEATLEQLEGAIWTPVTVLDGYGRPADPGRLRGVQGARLAEVRPGPDAPPGVWRSGERTVAINLSDAESELVPAGAPPASARVESMTRAVERDYKGALLAAALLLLALDAVAALAVAGRLRLPRRAAAGLALALAAGLAAAPPGALAQSAGERAVRAPGSAADEKALAATVDTVLAYVMTGDPEVDRISEAGLRGLSRVLTSRTAVEPAEPIGVDLESDELAFYPLLYWPISADMPTPSDAAYAKLNQFTRTGGMIVFDTRDAHLASGFGTGTPEGRALRRLAAPLDLPPLEPAPADHVLTRTFYLLQSYPGRWRGGEVWLEAAADASETDGTPFRHLNDGVSPVVIGAADWASAWAVDDDGQFVVPVGRDGGRQREMAFRFGVNLVMYVLTGSYKSDQVHVPALLERLGN</sequence>
<accession>A0A1I3BUN0</accession>
<protein>
    <submittedName>
        <fullName evidence="4">N-terminal double-transmembrane domain-containing protein</fullName>
    </submittedName>
</protein>
<dbReference type="Pfam" id="PF07584">
    <property type="entry name" value="BatA"/>
    <property type="match status" value="1"/>
</dbReference>
<keyword evidence="1" id="KW-1133">Transmembrane helix</keyword>
<keyword evidence="1 4" id="KW-0812">Transmembrane</keyword>
<feature type="transmembrane region" description="Helical" evidence="1">
    <location>
        <begin position="665"/>
        <end position="685"/>
    </location>
</feature>
<dbReference type="RefSeq" id="WP_092857147.1">
    <property type="nucleotide sequence ID" value="NZ_FOQH01000001.1"/>
</dbReference>
<reference evidence="4 5" key="1">
    <citation type="submission" date="2016-10" db="EMBL/GenBank/DDBJ databases">
        <authorList>
            <person name="de Groot N.N."/>
        </authorList>
    </citation>
    <scope>NUCLEOTIDE SEQUENCE [LARGE SCALE GENOMIC DNA]</scope>
    <source>
        <strain evidence="4 5">CGMCC 1.11030</strain>
    </source>
</reference>
<dbReference type="EMBL" id="FOQH01000001">
    <property type="protein sequence ID" value="SFH65451.1"/>
    <property type="molecule type" value="Genomic_DNA"/>
</dbReference>
<keyword evidence="5" id="KW-1185">Reference proteome</keyword>
<evidence type="ECO:0000313" key="4">
    <source>
        <dbReference type="EMBL" id="SFH65451.1"/>
    </source>
</evidence>
<dbReference type="NCBIfam" id="TIGR02226">
    <property type="entry name" value="two_anch"/>
    <property type="match status" value="1"/>
</dbReference>
<dbReference type="PANTHER" id="PTHR37464">
    <property type="entry name" value="BLL2463 PROTEIN"/>
    <property type="match status" value="1"/>
</dbReference>
<feature type="transmembrane region" description="Helical" evidence="1">
    <location>
        <begin position="635"/>
        <end position="659"/>
    </location>
</feature>
<name>A0A1I3BUN0_9RHOB</name>
<feature type="domain" description="DUF4159" evidence="3">
    <location>
        <begin position="714"/>
        <end position="930"/>
    </location>
</feature>
<dbReference type="InterPro" id="IPR025297">
    <property type="entry name" value="DUF4159"/>
</dbReference>
<evidence type="ECO:0000259" key="2">
    <source>
        <dbReference type="Pfam" id="PF07584"/>
    </source>
</evidence>
<proteinExistence type="predicted"/>
<dbReference type="CDD" id="cd03143">
    <property type="entry name" value="A4_beta-galactosidase_middle_domain"/>
    <property type="match status" value="1"/>
</dbReference>